<protein>
    <submittedName>
        <fullName evidence="2">Uncharacterized protein</fullName>
    </submittedName>
</protein>
<keyword evidence="1" id="KW-0812">Transmembrane</keyword>
<keyword evidence="3" id="KW-1185">Reference proteome</keyword>
<keyword evidence="1" id="KW-1133">Transmembrane helix</keyword>
<accession>A0ABP5BYH3</accession>
<proteinExistence type="predicted"/>
<feature type="transmembrane region" description="Helical" evidence="1">
    <location>
        <begin position="102"/>
        <end position="123"/>
    </location>
</feature>
<reference evidence="3" key="1">
    <citation type="journal article" date="2019" name="Int. J. Syst. Evol. Microbiol.">
        <title>The Global Catalogue of Microorganisms (GCM) 10K type strain sequencing project: providing services to taxonomists for standard genome sequencing and annotation.</title>
        <authorList>
            <consortium name="The Broad Institute Genomics Platform"/>
            <consortium name="The Broad Institute Genome Sequencing Center for Infectious Disease"/>
            <person name="Wu L."/>
            <person name="Ma J."/>
        </authorList>
    </citation>
    <scope>NUCLEOTIDE SEQUENCE [LARGE SCALE GENOMIC DNA]</scope>
    <source>
        <strain evidence="3">JCM 16013</strain>
    </source>
</reference>
<evidence type="ECO:0000256" key="1">
    <source>
        <dbReference type="SAM" id="Phobius"/>
    </source>
</evidence>
<dbReference type="EMBL" id="BAAAQM010000002">
    <property type="protein sequence ID" value="GAA1952929.1"/>
    <property type="molecule type" value="Genomic_DNA"/>
</dbReference>
<name>A0ABP5BYH3_9ACTN</name>
<keyword evidence="1" id="KW-0472">Membrane</keyword>
<evidence type="ECO:0000313" key="3">
    <source>
        <dbReference type="Proteomes" id="UP001499854"/>
    </source>
</evidence>
<comment type="caution">
    <text evidence="2">The sequence shown here is derived from an EMBL/GenBank/DDBJ whole genome shotgun (WGS) entry which is preliminary data.</text>
</comment>
<dbReference type="Proteomes" id="UP001499854">
    <property type="component" value="Unassembled WGS sequence"/>
</dbReference>
<gene>
    <name evidence="2" type="ORF">GCM10009838_05150</name>
</gene>
<dbReference type="RefSeq" id="WP_344655253.1">
    <property type="nucleotide sequence ID" value="NZ_BAAAQM010000002.1"/>
</dbReference>
<sequence>MEFAEWVVSGLDQLRAGRLPGGEALYQAVAAGLGDSSALDAYMNGGDAAARAGLVQAIAQALAANPGLEQQLRQAAEGARSAQGAQGTGAAGPPFFKTTNGMLVLVAAAVVVVGGGIGLGVGLSGDGSGALAAAMKGTWTCQPPDGAKSDGPLTFTVGDGTWTASSAHGTWKQDGDKVTLANSGGHGNDLVGTGVPSGTGSFDITVTPRSGSAKAESGHVKGTVSEHKLKVTLSSGGTAFSLTVNCTK</sequence>
<organism evidence="2 3">
    <name type="scientific">Catenulispora subtropica</name>
    <dbReference type="NCBI Taxonomy" id="450798"/>
    <lineage>
        <taxon>Bacteria</taxon>
        <taxon>Bacillati</taxon>
        <taxon>Actinomycetota</taxon>
        <taxon>Actinomycetes</taxon>
        <taxon>Catenulisporales</taxon>
        <taxon>Catenulisporaceae</taxon>
        <taxon>Catenulispora</taxon>
    </lineage>
</organism>
<evidence type="ECO:0000313" key="2">
    <source>
        <dbReference type="EMBL" id="GAA1952929.1"/>
    </source>
</evidence>